<dbReference type="Pfam" id="PF07690">
    <property type="entry name" value="MFS_1"/>
    <property type="match status" value="1"/>
</dbReference>
<reference evidence="7 8" key="1">
    <citation type="submission" date="2019-01" db="EMBL/GenBank/DDBJ databases">
        <title>Novel species of Cellulomonas.</title>
        <authorList>
            <person name="Liu Q."/>
            <person name="Xin Y.-H."/>
        </authorList>
    </citation>
    <scope>NUCLEOTIDE SEQUENCE [LARGE SCALE GENOMIC DNA]</scope>
    <source>
        <strain evidence="7 8">HLT2-17</strain>
    </source>
</reference>
<evidence type="ECO:0000256" key="3">
    <source>
        <dbReference type="ARBA" id="ARBA00022989"/>
    </source>
</evidence>
<feature type="transmembrane region" description="Helical" evidence="5">
    <location>
        <begin position="327"/>
        <end position="349"/>
    </location>
</feature>
<evidence type="ECO:0000256" key="5">
    <source>
        <dbReference type="SAM" id="Phobius"/>
    </source>
</evidence>
<feature type="transmembrane region" description="Helical" evidence="5">
    <location>
        <begin position="119"/>
        <end position="140"/>
    </location>
</feature>
<proteinExistence type="predicted"/>
<protein>
    <submittedName>
        <fullName evidence="7">MFS transporter</fullName>
    </submittedName>
</protein>
<feature type="transmembrane region" description="Helical" evidence="5">
    <location>
        <begin position="190"/>
        <end position="210"/>
    </location>
</feature>
<dbReference type="PANTHER" id="PTHR23542">
    <property type="match status" value="1"/>
</dbReference>
<name>A0A4Q5MXC4_9MICO</name>
<dbReference type="InterPro" id="IPR011701">
    <property type="entry name" value="MFS"/>
</dbReference>
<dbReference type="Gene3D" id="1.20.1250.20">
    <property type="entry name" value="MFS general substrate transporter like domains"/>
    <property type="match status" value="1"/>
</dbReference>
<dbReference type="SUPFAM" id="SSF103473">
    <property type="entry name" value="MFS general substrate transporter"/>
    <property type="match status" value="1"/>
</dbReference>
<dbReference type="PROSITE" id="PS50850">
    <property type="entry name" value="MFS"/>
    <property type="match status" value="1"/>
</dbReference>
<comment type="caution">
    <text evidence="7">The sequence shown here is derived from an EMBL/GenBank/DDBJ whole genome shotgun (WGS) entry which is preliminary data.</text>
</comment>
<dbReference type="RefSeq" id="WP_130103360.1">
    <property type="nucleotide sequence ID" value="NZ_SDWW01000037.1"/>
</dbReference>
<keyword evidence="3 5" id="KW-1133">Transmembrane helix</keyword>
<dbReference type="InterPro" id="IPR020846">
    <property type="entry name" value="MFS_dom"/>
</dbReference>
<dbReference type="GO" id="GO:0022857">
    <property type="term" value="F:transmembrane transporter activity"/>
    <property type="evidence" value="ECO:0007669"/>
    <property type="project" value="InterPro"/>
</dbReference>
<dbReference type="Proteomes" id="UP000293764">
    <property type="component" value="Unassembled WGS sequence"/>
</dbReference>
<comment type="subcellular location">
    <subcellularLocation>
        <location evidence="1">Cell membrane</location>
        <topology evidence="1">Multi-pass membrane protein</topology>
    </subcellularLocation>
</comment>
<evidence type="ECO:0000313" key="8">
    <source>
        <dbReference type="Proteomes" id="UP000293764"/>
    </source>
</evidence>
<feature type="transmembrane region" description="Helical" evidence="5">
    <location>
        <begin position="389"/>
        <end position="410"/>
    </location>
</feature>
<dbReference type="InterPro" id="IPR036259">
    <property type="entry name" value="MFS_trans_sf"/>
</dbReference>
<dbReference type="EMBL" id="SDWW01000037">
    <property type="protein sequence ID" value="RYV50279.1"/>
    <property type="molecule type" value="Genomic_DNA"/>
</dbReference>
<feature type="transmembrane region" description="Helical" evidence="5">
    <location>
        <begin position="361"/>
        <end position="383"/>
    </location>
</feature>
<evidence type="ECO:0000256" key="2">
    <source>
        <dbReference type="ARBA" id="ARBA00022692"/>
    </source>
</evidence>
<feature type="transmembrane region" description="Helical" evidence="5">
    <location>
        <begin position="235"/>
        <end position="254"/>
    </location>
</feature>
<feature type="transmembrane region" description="Helical" evidence="5">
    <location>
        <begin position="304"/>
        <end position="321"/>
    </location>
</feature>
<dbReference type="GO" id="GO:0005886">
    <property type="term" value="C:plasma membrane"/>
    <property type="evidence" value="ECO:0007669"/>
    <property type="project" value="UniProtKB-SubCell"/>
</dbReference>
<keyword evidence="8" id="KW-1185">Reference proteome</keyword>
<keyword evidence="2 5" id="KW-0812">Transmembrane</keyword>
<feature type="transmembrane region" description="Helical" evidence="5">
    <location>
        <begin position="168"/>
        <end position="184"/>
    </location>
</feature>
<dbReference type="AlphaFoldDB" id="A0A4Q5MXC4"/>
<feature type="transmembrane region" description="Helical" evidence="5">
    <location>
        <begin position="274"/>
        <end position="292"/>
    </location>
</feature>
<dbReference type="OrthoDB" id="9180256at2"/>
<evidence type="ECO:0000259" key="6">
    <source>
        <dbReference type="PROSITE" id="PS50850"/>
    </source>
</evidence>
<sequence length="431" mass="42467">MTRTPAPPHPSRPHAGPLATYRALPRLAGRSFLPIALLARLPFSMTALGIMLLVTTSTGSVATGGLATGASSLGTALFGAVHGNLADRFGQRPVVSIAVTANAAAMVAVVLAAHRGAPLAVTLVACFATGATSPQVGAFARVRWIALTRDDPATLAASMGYESTVDELTFVLGPALVGLISAAASPELTLLAAALLTAVFGLAFAAHPTARITRPADGDRTAHRAVAARWPVRRLLPLAGAPLLGMAAMGVFFGGSQAAVTAFATDAGNPGLAGLLYAAMGVGSAATALAVVALPDRIDPRRRWVVAATGMTIVSSATLVVTGVGPIVAVLGVTGLFIGPAMVTIFTVGGNVSPVGRAGTVMTLLVSANVVGGAIGAAGAGAVAEAAGVQAAFGVPVTAAAALAVVGLLARGSVGRSGRRETAAVGAEPLT</sequence>
<gene>
    <name evidence="7" type="ORF">EUA98_14260</name>
</gene>
<dbReference type="PANTHER" id="PTHR23542:SF1">
    <property type="entry name" value="MAJOR FACILITATOR SUPERFAMILY (MFS) PROFILE DOMAIN-CONTAINING PROTEIN"/>
    <property type="match status" value="1"/>
</dbReference>
<feature type="transmembrane region" description="Helical" evidence="5">
    <location>
        <begin position="60"/>
        <end position="81"/>
    </location>
</feature>
<accession>A0A4Q5MXC4</accession>
<keyword evidence="4 5" id="KW-0472">Membrane</keyword>
<feature type="transmembrane region" description="Helical" evidence="5">
    <location>
        <begin position="32"/>
        <end position="54"/>
    </location>
</feature>
<organism evidence="7 8">
    <name type="scientific">Pengzhenrongella frigida</name>
    <dbReference type="NCBI Taxonomy" id="1259133"/>
    <lineage>
        <taxon>Bacteria</taxon>
        <taxon>Bacillati</taxon>
        <taxon>Actinomycetota</taxon>
        <taxon>Actinomycetes</taxon>
        <taxon>Micrococcales</taxon>
        <taxon>Pengzhenrongella</taxon>
    </lineage>
</organism>
<feature type="domain" description="Major facilitator superfamily (MFS) profile" evidence="6">
    <location>
        <begin position="234"/>
        <end position="431"/>
    </location>
</feature>
<evidence type="ECO:0000256" key="1">
    <source>
        <dbReference type="ARBA" id="ARBA00004651"/>
    </source>
</evidence>
<evidence type="ECO:0000256" key="4">
    <source>
        <dbReference type="ARBA" id="ARBA00023136"/>
    </source>
</evidence>
<feature type="transmembrane region" description="Helical" evidence="5">
    <location>
        <begin position="93"/>
        <end position="113"/>
    </location>
</feature>
<evidence type="ECO:0000313" key="7">
    <source>
        <dbReference type="EMBL" id="RYV50279.1"/>
    </source>
</evidence>